<evidence type="ECO:0000313" key="2">
    <source>
        <dbReference type="EMBL" id="CAF4078038.1"/>
    </source>
</evidence>
<feature type="non-terminal residue" evidence="1">
    <location>
        <position position="11"/>
    </location>
</feature>
<dbReference type="EMBL" id="CAJOBB010004180">
    <property type="protein sequence ID" value="CAF4078038.1"/>
    <property type="molecule type" value="Genomic_DNA"/>
</dbReference>
<sequence>MISAIKRSRDK</sequence>
<organism evidence="1 3">
    <name type="scientific">Adineta steineri</name>
    <dbReference type="NCBI Taxonomy" id="433720"/>
    <lineage>
        <taxon>Eukaryota</taxon>
        <taxon>Metazoa</taxon>
        <taxon>Spiralia</taxon>
        <taxon>Gnathifera</taxon>
        <taxon>Rotifera</taxon>
        <taxon>Eurotatoria</taxon>
        <taxon>Bdelloidea</taxon>
        <taxon>Adinetida</taxon>
        <taxon>Adinetidae</taxon>
        <taxon>Adineta</taxon>
    </lineage>
</organism>
<dbReference type="EMBL" id="CAJNOE010000703">
    <property type="protein sequence ID" value="CAF1314262.1"/>
    <property type="molecule type" value="Genomic_DNA"/>
</dbReference>
<comment type="caution">
    <text evidence="1">The sequence shown here is derived from an EMBL/GenBank/DDBJ whole genome shotgun (WGS) entry which is preliminary data.</text>
</comment>
<accession>A0A815ESM1</accession>
<evidence type="ECO:0000313" key="1">
    <source>
        <dbReference type="EMBL" id="CAF1314262.1"/>
    </source>
</evidence>
<dbReference type="Proteomes" id="UP000663868">
    <property type="component" value="Unassembled WGS sequence"/>
</dbReference>
<protein>
    <submittedName>
        <fullName evidence="1">Uncharacterized protein</fullName>
    </submittedName>
</protein>
<reference evidence="1" key="1">
    <citation type="submission" date="2021-02" db="EMBL/GenBank/DDBJ databases">
        <authorList>
            <person name="Nowell W R."/>
        </authorList>
    </citation>
    <scope>NUCLEOTIDE SEQUENCE</scope>
</reference>
<name>A0A815ESM1_9BILA</name>
<gene>
    <name evidence="1" type="ORF">IZO911_LOCUS34783</name>
    <name evidence="2" type="ORF">KXQ929_LOCUS33170</name>
</gene>
<evidence type="ECO:0000313" key="3">
    <source>
        <dbReference type="Proteomes" id="UP000663860"/>
    </source>
</evidence>
<proteinExistence type="predicted"/>
<dbReference type="Proteomes" id="UP000663860">
    <property type="component" value="Unassembled WGS sequence"/>
</dbReference>